<protein>
    <submittedName>
        <fullName evidence="3">FdrA family protein</fullName>
    </submittedName>
</protein>
<evidence type="ECO:0000313" key="4">
    <source>
        <dbReference type="Proteomes" id="UP000297496"/>
    </source>
</evidence>
<evidence type="ECO:0000313" key="3">
    <source>
        <dbReference type="EMBL" id="TGN64677.1"/>
    </source>
</evidence>
<dbReference type="SUPFAM" id="SSF52210">
    <property type="entry name" value="Succinyl-CoA synthetase domains"/>
    <property type="match status" value="2"/>
</dbReference>
<name>A0A4Z1CGV9_9ACTN</name>
<dbReference type="GO" id="GO:0006099">
    <property type="term" value="P:tricarboxylic acid cycle"/>
    <property type="evidence" value="ECO:0007669"/>
    <property type="project" value="TreeGrafter"/>
</dbReference>
<proteinExistence type="predicted"/>
<dbReference type="Pfam" id="PF00549">
    <property type="entry name" value="Ligase_CoA"/>
    <property type="match status" value="1"/>
</dbReference>
<accession>A0A4Z1CGV9</accession>
<dbReference type="InterPro" id="IPR016102">
    <property type="entry name" value="Succinyl-CoA_synth-like"/>
</dbReference>
<dbReference type="InterPro" id="IPR005811">
    <property type="entry name" value="SUCC_ACL_C"/>
</dbReference>
<dbReference type="RefSeq" id="WP_135839185.1">
    <property type="nucleotide sequence ID" value="NZ_SRRO01000001.1"/>
</dbReference>
<dbReference type="OrthoDB" id="5580580at2"/>
<dbReference type="GO" id="GO:0009361">
    <property type="term" value="C:succinate-CoA ligase complex (ADP-forming)"/>
    <property type="evidence" value="ECO:0007669"/>
    <property type="project" value="TreeGrafter"/>
</dbReference>
<dbReference type="Gene3D" id="3.40.50.261">
    <property type="entry name" value="Succinyl-CoA synthetase domains"/>
    <property type="match status" value="2"/>
</dbReference>
<comment type="caution">
    <text evidence="3">The sequence shown here is derived from an EMBL/GenBank/DDBJ whole genome shotgun (WGS) entry which is preliminary data.</text>
</comment>
<dbReference type="EMBL" id="SRRO01000001">
    <property type="protein sequence ID" value="TGN64677.1"/>
    <property type="molecule type" value="Genomic_DNA"/>
</dbReference>
<evidence type="ECO:0000256" key="1">
    <source>
        <dbReference type="SAM" id="MobiDB-lite"/>
    </source>
</evidence>
<dbReference type="GO" id="GO:0004775">
    <property type="term" value="F:succinate-CoA ligase (ADP-forming) activity"/>
    <property type="evidence" value="ECO:0007669"/>
    <property type="project" value="TreeGrafter"/>
</dbReference>
<dbReference type="GO" id="GO:0005829">
    <property type="term" value="C:cytosol"/>
    <property type="evidence" value="ECO:0007669"/>
    <property type="project" value="TreeGrafter"/>
</dbReference>
<keyword evidence="4" id="KW-1185">Reference proteome</keyword>
<dbReference type="Proteomes" id="UP000297496">
    <property type="component" value="Unassembled WGS sequence"/>
</dbReference>
<dbReference type="Gene3D" id="3.40.50.720">
    <property type="entry name" value="NAD(P)-binding Rossmann-like Domain"/>
    <property type="match status" value="1"/>
</dbReference>
<feature type="compositionally biased region" description="Low complexity" evidence="1">
    <location>
        <begin position="96"/>
        <end position="107"/>
    </location>
</feature>
<organism evidence="3 4">
    <name type="scientific">Nocardioides eburneiflavus</name>
    <dbReference type="NCBI Taxonomy" id="2518372"/>
    <lineage>
        <taxon>Bacteria</taxon>
        <taxon>Bacillati</taxon>
        <taxon>Actinomycetota</taxon>
        <taxon>Actinomycetes</taxon>
        <taxon>Propionibacteriales</taxon>
        <taxon>Nocardioidaceae</taxon>
        <taxon>Nocardioides</taxon>
    </lineage>
</organism>
<evidence type="ECO:0000259" key="2">
    <source>
        <dbReference type="Pfam" id="PF00549"/>
    </source>
</evidence>
<sequence>MSTTTTKDHVDHVDHVELRSGAYADSVTLLQVSRAVQATPGVVAAQVAMATGLNLEVLEAMGFAVPPASGNDMVVALRLDADADVAQALQAVDTALTPTRPTTGDTTEAPPRTTGSALRRTGPGGAVALVSVPGASATVEAMDALESGHDVMVFSDNVPLAEEVALKTYASSRGALVMGPDCGTAVIDGVGLGFANTVRPGRIGLVAASGTGCQQLLALLHHAGEHLAAQGTDGVGVRHALGVGGRDLSAAVGGLATREALRRLDADPDVDLVVVVSKPPAPEVAEALARDTDALATPVELGLLGRGQRDLTAVAEAVLARLGHDAPDWPVQGADESAAATGPLLRGLFVGGTLCDESMLLATEALGPVRSNIPLSDDLALDPGELIADTHTFVDFGDDALTQGRAHPMIDPTLRNEQISRAAADPSTGVILLDLVLGHGAEPDPASLLAPAIEAARAERPIPVVVSLVGTDLDPQGLSAQRDALVAAGAEVHLSNASATRRALDLLSNFEGKAS</sequence>
<dbReference type="PANTHER" id="PTHR11117:SF24">
    <property type="entry name" value="PROTEIN FDRA"/>
    <property type="match status" value="1"/>
</dbReference>
<dbReference type="AlphaFoldDB" id="A0A4Z1CGV9"/>
<dbReference type="GO" id="GO:0004776">
    <property type="term" value="F:succinate-CoA ligase (GDP-forming) activity"/>
    <property type="evidence" value="ECO:0007669"/>
    <property type="project" value="TreeGrafter"/>
</dbReference>
<dbReference type="PANTHER" id="PTHR11117">
    <property type="entry name" value="SUCCINYL-COA LIGASE SUBUNIT ALPHA"/>
    <property type="match status" value="1"/>
</dbReference>
<reference evidence="3 4" key="1">
    <citation type="submission" date="2019-04" db="EMBL/GenBank/DDBJ databases">
        <title>Three New Species of Nocardioides, Nocardioides euryhalodurans sp. nov., Nocardioides seonyuensis sp. nov. and Nocardioides eburneoflavus sp. nov. Isolated from Soil.</title>
        <authorList>
            <person name="Roh S.G."/>
            <person name="Lee C."/>
            <person name="Kim M.-K."/>
            <person name="Kim S.B."/>
        </authorList>
    </citation>
    <scope>NUCLEOTIDE SEQUENCE [LARGE SCALE GENOMIC DNA]</scope>
    <source>
        <strain evidence="3 4">MMS17-SY213</strain>
    </source>
</reference>
<feature type="domain" description="ATP-citrate synthase/succinyl-CoA ligase C-terminal" evidence="2">
    <location>
        <begin position="348"/>
        <end position="503"/>
    </location>
</feature>
<gene>
    <name evidence="3" type="ORF">EXE59_12425</name>
</gene>
<feature type="region of interest" description="Disordered" evidence="1">
    <location>
        <begin position="96"/>
        <end position="116"/>
    </location>
</feature>